<accession>A0A381TIC5</accession>
<organism evidence="3">
    <name type="scientific">marine metagenome</name>
    <dbReference type="NCBI Taxonomy" id="408172"/>
    <lineage>
        <taxon>unclassified sequences</taxon>
        <taxon>metagenomes</taxon>
        <taxon>ecological metagenomes</taxon>
    </lineage>
</organism>
<evidence type="ECO:0000256" key="1">
    <source>
        <dbReference type="ARBA" id="ARBA00022679"/>
    </source>
</evidence>
<dbReference type="Pfam" id="PF13649">
    <property type="entry name" value="Methyltransf_25"/>
    <property type="match status" value="1"/>
</dbReference>
<proteinExistence type="predicted"/>
<reference evidence="3" key="1">
    <citation type="submission" date="2018-05" db="EMBL/GenBank/DDBJ databases">
        <authorList>
            <person name="Lanie J.A."/>
            <person name="Ng W.-L."/>
            <person name="Kazmierczak K.M."/>
            <person name="Andrzejewski T.M."/>
            <person name="Davidsen T.M."/>
            <person name="Wayne K.J."/>
            <person name="Tettelin H."/>
            <person name="Glass J.I."/>
            <person name="Rusch D."/>
            <person name="Podicherti R."/>
            <person name="Tsui H.-C.T."/>
            <person name="Winkler M.E."/>
        </authorList>
    </citation>
    <scope>NUCLEOTIDE SEQUENCE</scope>
</reference>
<dbReference type="InterPro" id="IPR029063">
    <property type="entry name" value="SAM-dependent_MTases_sf"/>
</dbReference>
<dbReference type="SUPFAM" id="SSF53335">
    <property type="entry name" value="S-adenosyl-L-methionine-dependent methyltransferases"/>
    <property type="match status" value="1"/>
</dbReference>
<dbReference type="GO" id="GO:0016740">
    <property type="term" value="F:transferase activity"/>
    <property type="evidence" value="ECO:0007669"/>
    <property type="project" value="UniProtKB-KW"/>
</dbReference>
<sequence>MVNDSGNRSDASQLRQSWIKNDGIMDEKLKPVSDILFKNIGIPEGRKFLDIGCGAGSTTIRFGELVSSTASVTGIDISEPMVTFAREKAKAIDNVDFVMANAQTYEFGPDKFDGAMSRMGVMFFADPIQAFSNIHSALNRGAFLTFACWAPVEEGELTDLLLRTALKHTRKPHNDSGTAVGPDTFNNNEYVKSILSSSGFSNLSIETLKIHSRARISPEEDASVNMEIGCAQRIMVDAEADDDTRARIYQELLMVSKEHQDGDYVGYDRSIHVVSAIA</sequence>
<protein>
    <recommendedName>
        <fullName evidence="2">Methyltransferase domain-containing protein</fullName>
    </recommendedName>
</protein>
<dbReference type="PANTHER" id="PTHR43861">
    <property type="entry name" value="TRANS-ACONITATE 2-METHYLTRANSFERASE-RELATED"/>
    <property type="match status" value="1"/>
</dbReference>
<dbReference type="InterPro" id="IPR041698">
    <property type="entry name" value="Methyltransf_25"/>
</dbReference>
<dbReference type="CDD" id="cd02440">
    <property type="entry name" value="AdoMet_MTases"/>
    <property type="match status" value="1"/>
</dbReference>
<evidence type="ECO:0000259" key="2">
    <source>
        <dbReference type="Pfam" id="PF13649"/>
    </source>
</evidence>
<evidence type="ECO:0000313" key="3">
    <source>
        <dbReference type="EMBL" id="SVA15800.1"/>
    </source>
</evidence>
<dbReference type="AlphaFoldDB" id="A0A381TIC5"/>
<dbReference type="Gene3D" id="3.40.50.150">
    <property type="entry name" value="Vaccinia Virus protein VP39"/>
    <property type="match status" value="1"/>
</dbReference>
<keyword evidence="1" id="KW-0808">Transferase</keyword>
<gene>
    <name evidence="3" type="ORF">METZ01_LOCUS68654</name>
</gene>
<feature type="domain" description="Methyltransferase" evidence="2">
    <location>
        <begin position="49"/>
        <end position="141"/>
    </location>
</feature>
<dbReference type="EMBL" id="UINC01004638">
    <property type="protein sequence ID" value="SVA15800.1"/>
    <property type="molecule type" value="Genomic_DNA"/>
</dbReference>
<name>A0A381TIC5_9ZZZZ</name>